<reference evidence="6 7" key="1">
    <citation type="submission" date="2018-02" db="EMBL/GenBank/DDBJ databases">
        <title>Complete genome sequencing of Faecalibacterium prausnitzii strains isolated from the human gut.</title>
        <authorList>
            <person name="Fitzgerald B.C."/>
            <person name="Shkoporov A.N."/>
            <person name="Ross P.R."/>
            <person name="Hill C."/>
        </authorList>
    </citation>
    <scope>NUCLEOTIDE SEQUENCE [LARGE SCALE GENOMIC DNA]</scope>
    <source>
        <strain evidence="6 7">APC923/61-1</strain>
    </source>
</reference>
<dbReference type="Pfam" id="PF25990">
    <property type="entry name" value="Beta-barrel_YknX"/>
    <property type="match status" value="1"/>
</dbReference>
<dbReference type="AlphaFoldDB" id="A0A329U8N7"/>
<accession>A0A329U8N7</accession>
<dbReference type="InterPro" id="IPR058636">
    <property type="entry name" value="Beta-barrel_YknX"/>
</dbReference>
<dbReference type="Gene3D" id="2.40.30.170">
    <property type="match status" value="1"/>
</dbReference>
<dbReference type="Gene3D" id="1.10.287.470">
    <property type="entry name" value="Helix hairpin bin"/>
    <property type="match status" value="1"/>
</dbReference>
<feature type="domain" description="Multidrug resistance protein MdtA-like barrel-sandwich hybrid" evidence="4">
    <location>
        <begin position="97"/>
        <end position="185"/>
    </location>
</feature>
<evidence type="ECO:0000313" key="7">
    <source>
        <dbReference type="Proteomes" id="UP000250583"/>
    </source>
</evidence>
<dbReference type="PANTHER" id="PTHR32347">
    <property type="entry name" value="EFFLUX SYSTEM COMPONENT YKNX-RELATED"/>
    <property type="match status" value="1"/>
</dbReference>
<evidence type="ECO:0000256" key="1">
    <source>
        <dbReference type="ARBA" id="ARBA00004196"/>
    </source>
</evidence>
<dbReference type="EMBL" id="PRLE01000007">
    <property type="protein sequence ID" value="RAW57436.1"/>
    <property type="molecule type" value="Genomic_DNA"/>
</dbReference>
<sequence length="572" mass="59376">MLFRKKPAEERSPQELEIALQEAEMPQKGLKPFLHKNGKKLVAVLVIAAILVVLLVPKGQKKAVNAETAYTQVTPENRDITNVYSESGVLNAANSYTVKATVKGDVLTADFEVGDVVEKGAVLYTIDSSDVVSGVEKAELNLGQAQRSYDDAVDAQYIRTDIAGTVASFKVRVGDVVNAGQEVATIRDDTTLLLELEFPAADAANFAVGQSAEVLLDSTFEAITGSVQSVSGADTLSSGNLLVRTVTIAVRNTGNLTASQAATATINGVSALSSARFSYQREQSVTAQNSGTVSALCVKEGAQVSADTALLQLSGNNLTKQVLNASDNLRSAELSVEDTQKQVDDYTITAPISGTIISKDVKVGDTVGTSTATADTMCVIYDMSYLEMTLNVDELDILNIKEGQKATITADAVSGQTFEGVVTSISKAGTTTGGTTTYPVTIRIDEMGDLLPGMNATAEIVTESADNVLSVPNAAITRGNYVLVTKDSPSAANADDSMTAPDGYVYVKVETGVSDDDYIAITSGLTAEDTVAYDSSYSTTTLAGDVQLVMDGGDMGGGPGGAPGGGGPGGGQ</sequence>
<comment type="caution">
    <text evidence="6">The sequence shown here is derived from an EMBL/GenBank/DDBJ whole genome shotgun (WGS) entry which is preliminary data.</text>
</comment>
<dbReference type="InterPro" id="IPR050465">
    <property type="entry name" value="UPF0194_transport"/>
</dbReference>
<dbReference type="SUPFAM" id="SSF111369">
    <property type="entry name" value="HlyD-like secretion proteins"/>
    <property type="match status" value="2"/>
</dbReference>
<evidence type="ECO:0000313" key="6">
    <source>
        <dbReference type="EMBL" id="RAW57436.1"/>
    </source>
</evidence>
<dbReference type="Proteomes" id="UP000250583">
    <property type="component" value="Unassembled WGS sequence"/>
</dbReference>
<gene>
    <name evidence="6" type="ORF">C4N22_11560</name>
</gene>
<dbReference type="Pfam" id="PF25917">
    <property type="entry name" value="BSH_RND"/>
    <property type="match status" value="2"/>
</dbReference>
<feature type="domain" description="YknX-like beta-barrel" evidence="5">
    <location>
        <begin position="388"/>
        <end position="460"/>
    </location>
</feature>
<evidence type="ECO:0000256" key="3">
    <source>
        <dbReference type="SAM" id="MobiDB-lite"/>
    </source>
</evidence>
<keyword evidence="2" id="KW-0175">Coiled coil</keyword>
<protein>
    <submittedName>
        <fullName evidence="6">RND transporter</fullName>
    </submittedName>
</protein>
<organism evidence="6 7">
    <name type="scientific">Faecalibacterium prausnitzii</name>
    <dbReference type="NCBI Taxonomy" id="853"/>
    <lineage>
        <taxon>Bacteria</taxon>
        <taxon>Bacillati</taxon>
        <taxon>Bacillota</taxon>
        <taxon>Clostridia</taxon>
        <taxon>Eubacteriales</taxon>
        <taxon>Oscillospiraceae</taxon>
        <taxon>Faecalibacterium</taxon>
    </lineage>
</organism>
<dbReference type="PANTHER" id="PTHR32347:SF14">
    <property type="entry name" value="EFFLUX SYSTEM COMPONENT YKNX-RELATED"/>
    <property type="match status" value="1"/>
</dbReference>
<evidence type="ECO:0000256" key="2">
    <source>
        <dbReference type="ARBA" id="ARBA00023054"/>
    </source>
</evidence>
<name>A0A329U8N7_9FIRM</name>
<dbReference type="Gene3D" id="2.40.420.20">
    <property type="match status" value="1"/>
</dbReference>
<comment type="subcellular location">
    <subcellularLocation>
        <location evidence="1">Cell envelope</location>
    </subcellularLocation>
</comment>
<proteinExistence type="predicted"/>
<evidence type="ECO:0000259" key="4">
    <source>
        <dbReference type="Pfam" id="PF25917"/>
    </source>
</evidence>
<dbReference type="GO" id="GO:0030313">
    <property type="term" value="C:cell envelope"/>
    <property type="evidence" value="ECO:0007669"/>
    <property type="project" value="UniProtKB-SubCell"/>
</dbReference>
<feature type="region of interest" description="Disordered" evidence="3">
    <location>
        <begin position="551"/>
        <end position="572"/>
    </location>
</feature>
<dbReference type="OrthoDB" id="1725043at2"/>
<dbReference type="RefSeq" id="WP_112149075.1">
    <property type="nucleotide sequence ID" value="NZ_PRLE01000007.1"/>
</dbReference>
<dbReference type="InterPro" id="IPR058625">
    <property type="entry name" value="MdtA-like_BSH"/>
</dbReference>
<feature type="domain" description="Multidrug resistance protein MdtA-like barrel-sandwich hybrid" evidence="4">
    <location>
        <begin position="284"/>
        <end position="374"/>
    </location>
</feature>
<dbReference type="Gene3D" id="2.40.50.100">
    <property type="match status" value="3"/>
</dbReference>
<evidence type="ECO:0000259" key="5">
    <source>
        <dbReference type="Pfam" id="PF25990"/>
    </source>
</evidence>
<feature type="compositionally biased region" description="Gly residues" evidence="3">
    <location>
        <begin position="553"/>
        <end position="572"/>
    </location>
</feature>